<protein>
    <submittedName>
        <fullName evidence="2">Uncharacterized protein</fullName>
    </submittedName>
</protein>
<feature type="region of interest" description="Disordered" evidence="1">
    <location>
        <begin position="259"/>
        <end position="347"/>
    </location>
</feature>
<proteinExistence type="predicted"/>
<evidence type="ECO:0000313" key="2">
    <source>
        <dbReference type="EMBL" id="GMH64653.1"/>
    </source>
</evidence>
<dbReference type="OrthoDB" id="10467134at2759"/>
<keyword evidence="3" id="KW-1185">Reference proteome</keyword>
<feature type="compositionally biased region" description="Polar residues" evidence="1">
    <location>
        <begin position="330"/>
        <end position="347"/>
    </location>
</feature>
<organism evidence="2 3">
    <name type="scientific">Triparma strigata</name>
    <dbReference type="NCBI Taxonomy" id="1606541"/>
    <lineage>
        <taxon>Eukaryota</taxon>
        <taxon>Sar</taxon>
        <taxon>Stramenopiles</taxon>
        <taxon>Ochrophyta</taxon>
        <taxon>Bolidophyceae</taxon>
        <taxon>Parmales</taxon>
        <taxon>Triparmaceae</taxon>
        <taxon>Triparma</taxon>
    </lineage>
</organism>
<sequence length="395" mass="42321">MASASPPKALFWGAPSPSSPAPNNLHTSSPYEYEYEDEDEESEDDEGINPPAGSLPLHAGGDFYDASPKKHYQAQGSDDKENVTNGQYGISLDGLVGGQGDDDYDATQDDDAYGDDGDYDDDEKDSAEEEVTTPRMDPNFYHGVETLLSRPPPKFGGNLSKSAKETDAILRKNKQALRKIESSAKSAPARTSNVKSKIDTGVKKGSRKSTGGGQSRQQINPDLLAEAFQYAERLSTMEALSDMPDNDSAAAAVALQTSKSGGTFAGNPLDLARKIRQSSSGSSSTRRPSKDALSGSAYGSLPLRSSSGGGIRSKTKKGGLKVPKKSLKKQSMSYTTSPSTKNSRSLDLEESLNNLQSGLGVEKLRRELEESKRNMEMSSGYLKDAAGEFLQGKFK</sequence>
<gene>
    <name evidence="2" type="ORF">TrST_g10100</name>
</gene>
<name>A0A9W7E3Q4_9STRA</name>
<reference evidence="3" key="1">
    <citation type="journal article" date="2023" name="Commun. Biol.">
        <title>Genome analysis of Parmales, the sister group of diatoms, reveals the evolutionary specialization of diatoms from phago-mixotrophs to photoautotrophs.</title>
        <authorList>
            <person name="Ban H."/>
            <person name="Sato S."/>
            <person name="Yoshikawa S."/>
            <person name="Yamada K."/>
            <person name="Nakamura Y."/>
            <person name="Ichinomiya M."/>
            <person name="Sato N."/>
            <person name="Blanc-Mathieu R."/>
            <person name="Endo H."/>
            <person name="Kuwata A."/>
            <person name="Ogata H."/>
        </authorList>
    </citation>
    <scope>NUCLEOTIDE SEQUENCE [LARGE SCALE GENOMIC DNA]</scope>
    <source>
        <strain evidence="3">NIES 3701</strain>
    </source>
</reference>
<feature type="compositionally biased region" description="Acidic residues" evidence="1">
    <location>
        <begin position="100"/>
        <end position="131"/>
    </location>
</feature>
<feature type="compositionally biased region" description="Acidic residues" evidence="1">
    <location>
        <begin position="33"/>
        <end position="47"/>
    </location>
</feature>
<feature type="region of interest" description="Disordered" evidence="1">
    <location>
        <begin position="1"/>
        <end position="224"/>
    </location>
</feature>
<dbReference type="EMBL" id="BRXY01000096">
    <property type="protein sequence ID" value="GMH64653.1"/>
    <property type="molecule type" value="Genomic_DNA"/>
</dbReference>
<feature type="compositionally biased region" description="Polar residues" evidence="1">
    <location>
        <begin position="183"/>
        <end position="195"/>
    </location>
</feature>
<feature type="compositionally biased region" description="Low complexity" evidence="1">
    <location>
        <begin position="277"/>
        <end position="286"/>
    </location>
</feature>
<accession>A0A9W7E3Q4</accession>
<evidence type="ECO:0000256" key="1">
    <source>
        <dbReference type="SAM" id="MobiDB-lite"/>
    </source>
</evidence>
<evidence type="ECO:0000313" key="3">
    <source>
        <dbReference type="Proteomes" id="UP001165085"/>
    </source>
</evidence>
<comment type="caution">
    <text evidence="2">The sequence shown here is derived from an EMBL/GenBank/DDBJ whole genome shotgun (WGS) entry which is preliminary data.</text>
</comment>
<dbReference type="AlphaFoldDB" id="A0A9W7E3Q4"/>
<dbReference type="Proteomes" id="UP001165085">
    <property type="component" value="Unassembled WGS sequence"/>
</dbReference>
<feature type="compositionally biased region" description="Basic residues" evidence="1">
    <location>
        <begin position="313"/>
        <end position="328"/>
    </location>
</feature>